<sequence>MTEHSNALLAVLRAATDVSAGSSELAVGVRSWEAAEHFSPARLGVLDPLRLRAGTRALHLGCGSGAFLRALAEAGLVVTGYEPDAGMAAVARERCRDLTGVVVGGAEVLDGTWDLVLADGPDERIADLLAPGGLAVLVFGNELGLAHVLGAPARPGAWSRSAVAESLAAAGLTARRTLMAYPDEVLPRVLLDESAFDRPDAAELVDKLVRNPVQGSAAAVDPLVPARHPHRLAVANGSGAAVAPGYVVFAARDAEALARGVEAGLAWLPANPRLPLWRRSRRLDGDLTLRTVRGEGGAAGWLRQRVVAAEPLVPGRGMDALVLDALRAGDLDQARTLLVAWREHCAQGAEDLTDAHPRHPFLPGRAGVPVLPADRLDAHPGNLIVGADGVLTLVDDEWRAGAGVDAELVLLRALVEFAREIVGSAAEHPWRSARTVHEVLAGLCDLVGLTGARDRRWDELLAAEASLQEAVYGRDASGIAEELAASAHAVPPEPLWRIPGGLAELRADRERRYRADLAVAAAQGVIEDRERDLARVRAEQAELADRLALTEHALASANSALDTMDDRLALAFEEVADAVAEAGAAWESAAEAARAAERAEHTAASLSDRLTRTALRLAALENSKLVRRAHRTLWPAARVARGVRDLALGRPGEESDGVLRRVGAKSPVVSAGLATRYRRAAAGARESGLHFDVPVPAEPVPVGRGQVVELTGWVVHAAVGVRAVRFTADGAEVTAEYGLSRPDVSAALHAAGVRAPEGSGVHARLAVRTAAAREVPLSMAVELTDGTVLHRDLPPLPVRPGSSRERLVGHWTGTGPKVAVCLALYEPDIKFLAAQLDSIRAQQHTNWFCVLCDDGSTEDTLAEVRALVQGDPRFALVANEDNVGFYANFGRAAELAPADADAIAPCDQDDVWHEDKLSSLLAPMTDPEVQLVYADMRLIDEHDNHLADSFWLNRVNHQDDLESLLLLNTVTGASALIRADLVFNRALPMPPGTPSAFHDHWFAATALVNGRIEFIDRPLHSYRQHSTNVTGRQDERLDKDLPSGLALVKLANGADIDPALAAELEVVAEFELRRVAQYARVLLLRNEDTADEATKAVLRRLSAADQSVRALLPTVAKASRDGGRVTAGAERRMLAAALRRRALRAARLRIPPLTPPS</sequence>
<reference evidence="3 4" key="1">
    <citation type="journal article" date="2014" name="Genome Announc.">
        <title>Draft Genome Sequence of the Antitrypanosomally Active Sponge-Associated Bacterium Actinokineospora sp. Strain EG49.</title>
        <authorList>
            <person name="Harjes J."/>
            <person name="Ryu T."/>
            <person name="Abdelmohsen U.R."/>
            <person name="Moitinho-Silva L."/>
            <person name="Horn H."/>
            <person name="Ravasi T."/>
            <person name="Hentschel U."/>
        </authorList>
    </citation>
    <scope>NUCLEOTIDE SEQUENCE [LARGE SCALE GENOMIC DNA]</scope>
    <source>
        <strain evidence="3 4">EG49</strain>
    </source>
</reference>
<proteinExistence type="predicted"/>
<dbReference type="Gene3D" id="3.90.550.10">
    <property type="entry name" value="Spore Coat Polysaccharide Biosynthesis Protein SpsA, Chain A"/>
    <property type="match status" value="1"/>
</dbReference>
<keyword evidence="4" id="KW-1185">Reference proteome</keyword>
<keyword evidence="3" id="KW-0808">Transferase</keyword>
<evidence type="ECO:0000313" key="4">
    <source>
        <dbReference type="Proteomes" id="UP000019277"/>
    </source>
</evidence>
<dbReference type="STRING" id="909613.UO65_4709"/>
<dbReference type="eggNOG" id="COG4942">
    <property type="taxonomic scope" value="Bacteria"/>
</dbReference>
<dbReference type="PANTHER" id="PTHR43685">
    <property type="entry name" value="GLYCOSYLTRANSFERASE"/>
    <property type="match status" value="1"/>
</dbReference>
<dbReference type="InterPro" id="IPR001173">
    <property type="entry name" value="Glyco_trans_2-like"/>
</dbReference>
<dbReference type="AlphaFoldDB" id="W7IGJ1"/>
<dbReference type="Proteomes" id="UP000019277">
    <property type="component" value="Unassembled WGS sequence"/>
</dbReference>
<dbReference type="eggNOG" id="COG2227">
    <property type="taxonomic scope" value="Bacteria"/>
</dbReference>
<organism evidence="3 4">
    <name type="scientific">Actinokineospora spheciospongiae</name>
    <dbReference type="NCBI Taxonomy" id="909613"/>
    <lineage>
        <taxon>Bacteria</taxon>
        <taxon>Bacillati</taxon>
        <taxon>Actinomycetota</taxon>
        <taxon>Actinomycetes</taxon>
        <taxon>Pseudonocardiales</taxon>
        <taxon>Pseudonocardiaceae</taxon>
        <taxon>Actinokineospora</taxon>
    </lineage>
</organism>
<dbReference type="InterPro" id="IPR013216">
    <property type="entry name" value="Methyltransf_11"/>
</dbReference>
<dbReference type="OrthoDB" id="9815339at2"/>
<dbReference type="InterPro" id="IPR029063">
    <property type="entry name" value="SAM-dependent_MTases_sf"/>
</dbReference>
<name>W7IGJ1_9PSEU</name>
<dbReference type="Gene3D" id="3.40.50.150">
    <property type="entry name" value="Vaccinia Virus protein VP39"/>
    <property type="match status" value="1"/>
</dbReference>
<protein>
    <submittedName>
        <fullName evidence="3">Glycosyltransferase</fullName>
        <ecNumber evidence="3">2.4.1.-</ecNumber>
    </submittedName>
</protein>
<dbReference type="PANTHER" id="PTHR43685:SF2">
    <property type="entry name" value="GLYCOSYLTRANSFERASE 2-LIKE DOMAIN-CONTAINING PROTEIN"/>
    <property type="match status" value="1"/>
</dbReference>
<dbReference type="GO" id="GO:0008757">
    <property type="term" value="F:S-adenosylmethionine-dependent methyltransferase activity"/>
    <property type="evidence" value="ECO:0007669"/>
    <property type="project" value="InterPro"/>
</dbReference>
<dbReference type="SUPFAM" id="SSF53335">
    <property type="entry name" value="S-adenosyl-L-methionine-dependent methyltransferases"/>
    <property type="match status" value="1"/>
</dbReference>
<dbReference type="InterPro" id="IPR029044">
    <property type="entry name" value="Nucleotide-diphossugar_trans"/>
</dbReference>
<dbReference type="Pfam" id="PF00535">
    <property type="entry name" value="Glycos_transf_2"/>
    <property type="match status" value="1"/>
</dbReference>
<comment type="caution">
    <text evidence="3">The sequence shown here is derived from an EMBL/GenBank/DDBJ whole genome shotgun (WGS) entry which is preliminary data.</text>
</comment>
<dbReference type="eggNOG" id="COG1215">
    <property type="taxonomic scope" value="Bacteria"/>
</dbReference>
<evidence type="ECO:0000259" key="2">
    <source>
        <dbReference type="Pfam" id="PF08241"/>
    </source>
</evidence>
<keyword evidence="3" id="KW-0328">Glycosyltransferase</keyword>
<accession>W7IGJ1</accession>
<evidence type="ECO:0000313" key="3">
    <source>
        <dbReference type="EMBL" id="EWC60000.1"/>
    </source>
</evidence>
<gene>
    <name evidence="3" type="ORF">UO65_4709</name>
</gene>
<dbReference type="EMBL" id="AYXG01000179">
    <property type="protein sequence ID" value="EWC60000.1"/>
    <property type="molecule type" value="Genomic_DNA"/>
</dbReference>
<dbReference type="CDD" id="cd02440">
    <property type="entry name" value="AdoMet_MTases"/>
    <property type="match status" value="1"/>
</dbReference>
<dbReference type="Pfam" id="PF08241">
    <property type="entry name" value="Methyltransf_11"/>
    <property type="match status" value="1"/>
</dbReference>
<dbReference type="RefSeq" id="WP_035286210.1">
    <property type="nucleotide sequence ID" value="NZ_AYXG01000179.1"/>
</dbReference>
<dbReference type="InterPro" id="IPR050834">
    <property type="entry name" value="Glycosyltransf_2"/>
</dbReference>
<feature type="domain" description="Methyltransferase type 11" evidence="2">
    <location>
        <begin position="58"/>
        <end position="118"/>
    </location>
</feature>
<dbReference type="GO" id="GO:0016757">
    <property type="term" value="F:glycosyltransferase activity"/>
    <property type="evidence" value="ECO:0007669"/>
    <property type="project" value="UniProtKB-KW"/>
</dbReference>
<feature type="domain" description="Glycosyltransferase 2-like" evidence="1">
    <location>
        <begin position="830"/>
        <end position="980"/>
    </location>
</feature>
<dbReference type="EC" id="2.4.1.-" evidence="3"/>
<dbReference type="PATRIC" id="fig|909613.9.peg.4711"/>
<evidence type="ECO:0000259" key="1">
    <source>
        <dbReference type="Pfam" id="PF00535"/>
    </source>
</evidence>
<dbReference type="SUPFAM" id="SSF53448">
    <property type="entry name" value="Nucleotide-diphospho-sugar transferases"/>
    <property type="match status" value="1"/>
</dbReference>